<dbReference type="InterPro" id="IPR050271">
    <property type="entry name" value="UDP-glycosyltransferase"/>
</dbReference>
<dbReference type="OrthoDB" id="5835829at2759"/>
<feature type="chain" id="PRO_5023078338" description="UDP-glucuronosyltransferase" evidence="5">
    <location>
        <begin position="29"/>
        <end position="519"/>
    </location>
</feature>
<keyword evidence="5" id="KW-0472">Membrane</keyword>
<keyword evidence="5" id="KW-0732">Signal</keyword>
<dbReference type="CDD" id="cd03784">
    <property type="entry name" value="GT1_Gtf-like"/>
    <property type="match status" value="1"/>
</dbReference>
<comment type="catalytic activity">
    <reaction evidence="5">
        <text>glucuronate acceptor + UDP-alpha-D-glucuronate = acceptor beta-D-glucuronoside + UDP + H(+)</text>
        <dbReference type="Rhea" id="RHEA:21032"/>
        <dbReference type="ChEBI" id="CHEBI:15378"/>
        <dbReference type="ChEBI" id="CHEBI:58052"/>
        <dbReference type="ChEBI" id="CHEBI:58223"/>
        <dbReference type="ChEBI" id="CHEBI:132367"/>
        <dbReference type="ChEBI" id="CHEBI:132368"/>
        <dbReference type="EC" id="2.4.1.17"/>
    </reaction>
</comment>
<dbReference type="InterPro" id="IPR035595">
    <property type="entry name" value="UDP_glycos_trans_CS"/>
</dbReference>
<dbReference type="Pfam" id="PF00201">
    <property type="entry name" value="UDPGT"/>
    <property type="match status" value="1"/>
</dbReference>
<reference evidence="6 7" key="1">
    <citation type="submission" date="2019-08" db="EMBL/GenBank/DDBJ databases">
        <authorList>
            <person name="Alioto T."/>
            <person name="Alioto T."/>
            <person name="Gomez Garrido J."/>
        </authorList>
    </citation>
    <scope>NUCLEOTIDE SEQUENCE [LARGE SCALE GENOMIC DNA]</scope>
</reference>
<dbReference type="PANTHER" id="PTHR48043:SF145">
    <property type="entry name" value="FI06409P-RELATED"/>
    <property type="match status" value="1"/>
</dbReference>
<accession>A0A5E4NK57</accession>
<dbReference type="FunFam" id="3.40.50.2000:FF:000021">
    <property type="entry name" value="UDP-glucuronosyltransferase"/>
    <property type="match status" value="1"/>
</dbReference>
<feature type="transmembrane region" description="Helical" evidence="5">
    <location>
        <begin position="472"/>
        <end position="496"/>
    </location>
</feature>
<comment type="subcellular location">
    <subcellularLocation>
        <location evidence="5">Membrane</location>
        <topology evidence="5">Single-pass membrane protein</topology>
    </subcellularLocation>
</comment>
<dbReference type="PROSITE" id="PS00375">
    <property type="entry name" value="UDPGT"/>
    <property type="match status" value="1"/>
</dbReference>
<dbReference type="SUPFAM" id="SSF53756">
    <property type="entry name" value="UDP-Glycosyltransferase/glycogen phosphorylase"/>
    <property type="match status" value="1"/>
</dbReference>
<sequence>MASSPAVVRLFLVLVVACIVHGPCVTNGLRVLAIEYIAGKSHWNFMSSVLRVLTDSGHHVTAFTPFLDGERANYTEVDISGDIPIKLALNATEAITQFAGTSSMIATIGTISRQACKAVHGKPQMVEILERGGTAGFDVVIAEIAGSECVSYVAAMLGVPLIYVIPSPMITYVERTVTGHVSNPATVSHMLAHHAVPGTFFQRFSNLLQTVYVGFIVHRDEMLAAIFDPQPHDLVKPLKCSLVFINSYYLTDLSRPMSSNVIQVGGLHLKSPKSIPQNILDFIEDSPNGVIYFTFGSVILMSTLPDHIQNAFIEVLAQVPQRVLWKYEGEMKNLPKNVMISKWFPQRDILLHPKIKLFISHGGISGMHEAADAGVPVLGFPLFYDQHRNVENLVYAGMAISMDLFSVQKDTLLKNILELVNNEKYMNNAKIASERFKDRPMSSKQTVIYWTEYVVRHKGAPHLKSHAFNLTWYQYFLLDVIVTMLILIAVTLFVVYKFCTFIGHLLVSKNVQKFKSKSE</sequence>
<dbReference type="EMBL" id="CABPRJ010002370">
    <property type="protein sequence ID" value="VVC43589.1"/>
    <property type="molecule type" value="Genomic_DNA"/>
</dbReference>
<dbReference type="EC" id="2.4.1.17" evidence="5"/>
<keyword evidence="5" id="KW-1133">Transmembrane helix</keyword>
<dbReference type="Gene3D" id="3.40.50.2000">
    <property type="entry name" value="Glycogen Phosphorylase B"/>
    <property type="match status" value="2"/>
</dbReference>
<gene>
    <name evidence="6" type="ORF">CINCED_3A005751</name>
</gene>
<proteinExistence type="inferred from homology"/>
<keyword evidence="3 4" id="KW-0808">Transferase</keyword>
<evidence type="ECO:0000256" key="5">
    <source>
        <dbReference type="RuleBase" id="RU362059"/>
    </source>
</evidence>
<comment type="similarity">
    <text evidence="1 4">Belongs to the UDP-glycosyltransferase family.</text>
</comment>
<keyword evidence="2 4" id="KW-0328">Glycosyltransferase</keyword>
<protein>
    <recommendedName>
        <fullName evidence="5">UDP-glucuronosyltransferase</fullName>
        <ecNumber evidence="5">2.4.1.17</ecNumber>
    </recommendedName>
</protein>
<name>A0A5E4NK57_9HEMI</name>
<dbReference type="InterPro" id="IPR002213">
    <property type="entry name" value="UDP_glucos_trans"/>
</dbReference>
<dbReference type="GO" id="GO:0015020">
    <property type="term" value="F:glucuronosyltransferase activity"/>
    <property type="evidence" value="ECO:0007669"/>
    <property type="project" value="UniProtKB-EC"/>
</dbReference>
<evidence type="ECO:0000256" key="2">
    <source>
        <dbReference type="ARBA" id="ARBA00022676"/>
    </source>
</evidence>
<dbReference type="PANTHER" id="PTHR48043">
    <property type="entry name" value="EG:EG0003.4 PROTEIN-RELATED"/>
    <property type="match status" value="1"/>
</dbReference>
<keyword evidence="7" id="KW-1185">Reference proteome</keyword>
<evidence type="ECO:0000256" key="1">
    <source>
        <dbReference type="ARBA" id="ARBA00009995"/>
    </source>
</evidence>
<organism evidence="6 7">
    <name type="scientific">Cinara cedri</name>
    <dbReference type="NCBI Taxonomy" id="506608"/>
    <lineage>
        <taxon>Eukaryota</taxon>
        <taxon>Metazoa</taxon>
        <taxon>Ecdysozoa</taxon>
        <taxon>Arthropoda</taxon>
        <taxon>Hexapoda</taxon>
        <taxon>Insecta</taxon>
        <taxon>Pterygota</taxon>
        <taxon>Neoptera</taxon>
        <taxon>Paraneoptera</taxon>
        <taxon>Hemiptera</taxon>
        <taxon>Sternorrhyncha</taxon>
        <taxon>Aphidomorpha</taxon>
        <taxon>Aphidoidea</taxon>
        <taxon>Aphididae</taxon>
        <taxon>Lachninae</taxon>
        <taxon>Cinara</taxon>
    </lineage>
</organism>
<dbReference type="AlphaFoldDB" id="A0A5E4NK57"/>
<dbReference type="GO" id="GO:0016020">
    <property type="term" value="C:membrane"/>
    <property type="evidence" value="ECO:0007669"/>
    <property type="project" value="UniProtKB-SubCell"/>
</dbReference>
<dbReference type="Proteomes" id="UP000325440">
    <property type="component" value="Unassembled WGS sequence"/>
</dbReference>
<feature type="signal peptide" evidence="5">
    <location>
        <begin position="1"/>
        <end position="28"/>
    </location>
</feature>
<evidence type="ECO:0000313" key="7">
    <source>
        <dbReference type="Proteomes" id="UP000325440"/>
    </source>
</evidence>
<evidence type="ECO:0000256" key="4">
    <source>
        <dbReference type="RuleBase" id="RU003718"/>
    </source>
</evidence>
<evidence type="ECO:0000313" key="6">
    <source>
        <dbReference type="EMBL" id="VVC43589.1"/>
    </source>
</evidence>
<keyword evidence="5" id="KW-0812">Transmembrane</keyword>
<evidence type="ECO:0000256" key="3">
    <source>
        <dbReference type="ARBA" id="ARBA00022679"/>
    </source>
</evidence>